<dbReference type="EMBL" id="JAAOIV010000007">
    <property type="protein sequence ID" value="NHN56263.1"/>
    <property type="molecule type" value="Genomic_DNA"/>
</dbReference>
<feature type="domain" description="HTH iclR-type" evidence="5">
    <location>
        <begin position="21"/>
        <end position="82"/>
    </location>
</feature>
<dbReference type="InterPro" id="IPR050707">
    <property type="entry name" value="HTH_MetabolicPath_Reg"/>
</dbReference>
<dbReference type="InterPro" id="IPR005471">
    <property type="entry name" value="Tscrpt_reg_IclR_N"/>
</dbReference>
<dbReference type="SUPFAM" id="SSF55781">
    <property type="entry name" value="GAF domain-like"/>
    <property type="match status" value="1"/>
</dbReference>
<dbReference type="PANTHER" id="PTHR30136">
    <property type="entry name" value="HELIX-TURN-HELIX TRANSCRIPTIONAL REGULATOR, ICLR FAMILY"/>
    <property type="match status" value="1"/>
</dbReference>
<evidence type="ECO:0000256" key="4">
    <source>
        <dbReference type="SAM" id="MobiDB-lite"/>
    </source>
</evidence>
<dbReference type="Gene3D" id="1.10.10.10">
    <property type="entry name" value="Winged helix-like DNA-binding domain superfamily/Winged helix DNA-binding domain"/>
    <property type="match status" value="1"/>
</dbReference>
<dbReference type="InterPro" id="IPR014757">
    <property type="entry name" value="Tscrpt_reg_IclR_C"/>
</dbReference>
<proteinExistence type="predicted"/>
<evidence type="ECO:0000313" key="7">
    <source>
        <dbReference type="EMBL" id="NHN56263.1"/>
    </source>
</evidence>
<feature type="region of interest" description="Disordered" evidence="4">
    <location>
        <begin position="1"/>
        <end position="21"/>
    </location>
</feature>
<dbReference type="Pfam" id="PF09339">
    <property type="entry name" value="HTH_IclR"/>
    <property type="match status" value="1"/>
</dbReference>
<keyword evidence="2" id="KW-0238">DNA-binding</keyword>
<dbReference type="RefSeq" id="WP_166196852.1">
    <property type="nucleotide sequence ID" value="NZ_JAAOIV010000007.1"/>
</dbReference>
<dbReference type="InterPro" id="IPR036390">
    <property type="entry name" value="WH_DNA-bd_sf"/>
</dbReference>
<dbReference type="GO" id="GO:0045892">
    <property type="term" value="P:negative regulation of DNA-templated transcription"/>
    <property type="evidence" value="ECO:0007669"/>
    <property type="project" value="TreeGrafter"/>
</dbReference>
<keyword evidence="8" id="KW-1185">Reference proteome</keyword>
<organism evidence="7 8">
    <name type="scientific">Metallococcus carri</name>
    <dbReference type="NCBI Taxonomy" id="1656884"/>
    <lineage>
        <taxon>Bacteria</taxon>
        <taxon>Bacillati</taxon>
        <taxon>Actinomycetota</taxon>
        <taxon>Actinomycetes</taxon>
        <taxon>Micrococcales</taxon>
        <taxon>Dermacoccaceae</taxon>
        <taxon>Metallococcus</taxon>
    </lineage>
</organism>
<dbReference type="InterPro" id="IPR036388">
    <property type="entry name" value="WH-like_DNA-bd_sf"/>
</dbReference>
<dbReference type="Proteomes" id="UP000744769">
    <property type="component" value="Unassembled WGS sequence"/>
</dbReference>
<dbReference type="GO" id="GO:0003677">
    <property type="term" value="F:DNA binding"/>
    <property type="evidence" value="ECO:0007669"/>
    <property type="project" value="UniProtKB-KW"/>
</dbReference>
<dbReference type="PROSITE" id="PS51078">
    <property type="entry name" value="ICLR_ED"/>
    <property type="match status" value="1"/>
</dbReference>
<keyword evidence="1" id="KW-0805">Transcription regulation</keyword>
<feature type="domain" description="IclR-ED" evidence="6">
    <location>
        <begin position="83"/>
        <end position="266"/>
    </location>
</feature>
<sequence>MVVPPPGRGAPPDHVPSGRGASVTSRALAILGAFDERHRVLTLTELSKRAGLPLTTTHRLVGELRQWGALARTAGGSYSIGRRIWDLGILAPVQRGLVEVASPYLHDVFGATRATVHLGVRDGLSVLYLDRLGGTTSVPIVSTIGSRLPLHTTAVGKVLLAHAPVELRRQVLSTLPTQPRPTPYSITQPGLLRRQLAAVLDNGYATTSEEMSLGACSIAVPICDRDTVVAALGIVVPSLRGEARLVTALRVAANSIGRELTRGAAPGALGEG</sequence>
<dbReference type="InterPro" id="IPR029016">
    <property type="entry name" value="GAF-like_dom_sf"/>
</dbReference>
<gene>
    <name evidence="7" type="ORF">G9U51_10800</name>
</gene>
<dbReference type="SMART" id="SM00346">
    <property type="entry name" value="HTH_ICLR"/>
    <property type="match status" value="1"/>
</dbReference>
<evidence type="ECO:0000259" key="5">
    <source>
        <dbReference type="PROSITE" id="PS51077"/>
    </source>
</evidence>
<dbReference type="SUPFAM" id="SSF46785">
    <property type="entry name" value="Winged helix' DNA-binding domain"/>
    <property type="match status" value="1"/>
</dbReference>
<accession>A0A967B2D1</accession>
<reference evidence="7" key="1">
    <citation type="submission" date="2020-03" db="EMBL/GenBank/DDBJ databases">
        <title>Draft sequencing of Calidifontibacter sp. DB0510.</title>
        <authorList>
            <person name="Kim D.-U."/>
        </authorList>
    </citation>
    <scope>NUCLEOTIDE SEQUENCE</scope>
    <source>
        <strain evidence="7">DB0510</strain>
    </source>
</reference>
<comment type="caution">
    <text evidence="7">The sequence shown here is derived from an EMBL/GenBank/DDBJ whole genome shotgun (WGS) entry which is preliminary data.</text>
</comment>
<evidence type="ECO:0000256" key="1">
    <source>
        <dbReference type="ARBA" id="ARBA00023015"/>
    </source>
</evidence>
<dbReference type="AlphaFoldDB" id="A0A967B2D1"/>
<evidence type="ECO:0000256" key="3">
    <source>
        <dbReference type="ARBA" id="ARBA00023163"/>
    </source>
</evidence>
<protein>
    <submittedName>
        <fullName evidence="7">IclR family transcriptional regulator</fullName>
    </submittedName>
</protein>
<dbReference type="Pfam" id="PF01614">
    <property type="entry name" value="IclR_C"/>
    <property type="match status" value="1"/>
</dbReference>
<keyword evidence="3" id="KW-0804">Transcription</keyword>
<evidence type="ECO:0000256" key="2">
    <source>
        <dbReference type="ARBA" id="ARBA00023125"/>
    </source>
</evidence>
<evidence type="ECO:0000313" key="8">
    <source>
        <dbReference type="Proteomes" id="UP000744769"/>
    </source>
</evidence>
<evidence type="ECO:0000259" key="6">
    <source>
        <dbReference type="PROSITE" id="PS51078"/>
    </source>
</evidence>
<name>A0A967B2D1_9MICO</name>
<dbReference type="PROSITE" id="PS51077">
    <property type="entry name" value="HTH_ICLR"/>
    <property type="match status" value="1"/>
</dbReference>
<dbReference type="PANTHER" id="PTHR30136:SF24">
    <property type="entry name" value="HTH-TYPE TRANSCRIPTIONAL REPRESSOR ALLR"/>
    <property type="match status" value="1"/>
</dbReference>
<dbReference type="Gene3D" id="3.30.450.40">
    <property type="match status" value="1"/>
</dbReference>
<dbReference type="GO" id="GO:0003700">
    <property type="term" value="F:DNA-binding transcription factor activity"/>
    <property type="evidence" value="ECO:0007669"/>
    <property type="project" value="TreeGrafter"/>
</dbReference>